<evidence type="ECO:0000313" key="4">
    <source>
        <dbReference type="Proteomes" id="UP000515908"/>
    </source>
</evidence>
<dbReference type="GO" id="GO:0031267">
    <property type="term" value="F:small GTPase binding"/>
    <property type="evidence" value="ECO:0007669"/>
    <property type="project" value="TreeGrafter"/>
</dbReference>
<dbReference type="SMART" id="SM00164">
    <property type="entry name" value="TBC"/>
    <property type="match status" value="1"/>
</dbReference>
<gene>
    <name evidence="3" type="ORF">ADEAN_000602800</name>
</gene>
<feature type="compositionally biased region" description="Basic and acidic residues" evidence="1">
    <location>
        <begin position="1"/>
        <end position="21"/>
    </location>
</feature>
<protein>
    <submittedName>
        <fullName evidence="3">Rab-GTPase-TBC domain containing protein, putative</fullName>
    </submittedName>
</protein>
<dbReference type="GO" id="GO:0005096">
    <property type="term" value="F:GTPase activator activity"/>
    <property type="evidence" value="ECO:0007669"/>
    <property type="project" value="TreeGrafter"/>
</dbReference>
<dbReference type="VEuPathDB" id="TriTrypDB:ADEAN_000602800"/>
<dbReference type="Gene3D" id="1.10.8.270">
    <property type="entry name" value="putative rabgap domain of human tbc1 domain family member 14 like domains"/>
    <property type="match status" value="1"/>
</dbReference>
<dbReference type="Proteomes" id="UP000515908">
    <property type="component" value="Chromosome 11"/>
</dbReference>
<dbReference type="AlphaFoldDB" id="A0A7G2CG93"/>
<evidence type="ECO:0000256" key="1">
    <source>
        <dbReference type="SAM" id="MobiDB-lite"/>
    </source>
</evidence>
<dbReference type="SUPFAM" id="SSF47923">
    <property type="entry name" value="Ypt/Rab-GAP domain of gyp1p"/>
    <property type="match status" value="2"/>
</dbReference>
<sequence length="544" mass="61983">MNRDPNTDSFLHHDTEGRERSVLTNENPLLDRQEPPPTPTEVVEEASPTVGTPPAQESVLPTPQRPTPYPVTSASSRVDWSAAPRLGFPPSNKEHVREAELRYRSILQAQEEKREQQWQSVCRGIPLLASCSPANIRHLRQAVRRWGVPGPLRNVLWLTLTGVAVKIDENEYFCRTVLLRHGYVVDNLYAKAIEVDLQRTFPGHPYFSDSDIGIYKLRNVLHVLYWRYPLLSYCQSFNFITAFLLVLFDDEERAFWTSCYMIEELLPNDYYDENLFGAKVDQLVFEQLVKEKLPAVDRACDRIGLDLKTLTPNWCMSLYVNTFPVQTTLRVWDYMLVEAASNGTQCVSRKMSAHLEIGLAVLKGSEAQLCQCEEAGEAHVLLANYTAALFDAEKLLQSAKSFAVSEEDLHQLRRQAKPIVIEEIRQREARRQDFQERQIRKACGSVPPPVPSQEEARIVVDPLMQELGDCTVTPIKTEHRGTSPSILKTTPAGEAYLLPPDEAGATASGDFSFPVRRFRRFNDEDSFNEEPIEMEEMNHYNAEE</sequence>
<dbReference type="FunFam" id="1.10.8.270:FF:000026">
    <property type="entry name" value="TBC (Tre-2/Bub2/Cdc16) domain family"/>
    <property type="match status" value="1"/>
</dbReference>
<accession>A0A7G2CG93</accession>
<dbReference type="InterPro" id="IPR000195">
    <property type="entry name" value="Rab-GAP-TBC_dom"/>
</dbReference>
<evidence type="ECO:0000259" key="2">
    <source>
        <dbReference type="PROSITE" id="PS50086"/>
    </source>
</evidence>
<feature type="compositionally biased region" description="Acidic residues" evidence="1">
    <location>
        <begin position="524"/>
        <end position="535"/>
    </location>
</feature>
<reference evidence="3 4" key="1">
    <citation type="submission" date="2020-08" db="EMBL/GenBank/DDBJ databases">
        <authorList>
            <person name="Newling K."/>
            <person name="Davey J."/>
            <person name="Forrester S."/>
        </authorList>
    </citation>
    <scope>NUCLEOTIDE SEQUENCE [LARGE SCALE GENOMIC DNA]</scope>
    <source>
        <strain evidence="4">Crithidia deanei Carvalho (ATCC PRA-265)</strain>
    </source>
</reference>
<dbReference type="Pfam" id="PF00566">
    <property type="entry name" value="RabGAP-TBC"/>
    <property type="match status" value="1"/>
</dbReference>
<feature type="region of interest" description="Disordered" evidence="1">
    <location>
        <begin position="1"/>
        <end position="76"/>
    </location>
</feature>
<dbReference type="Gene3D" id="1.10.472.80">
    <property type="entry name" value="Ypt/Rab-GAP domain of gyp1p, domain 3"/>
    <property type="match status" value="1"/>
</dbReference>
<dbReference type="PANTHER" id="PTHR47219:SF20">
    <property type="entry name" value="TBC1 DOMAIN FAMILY MEMBER 2B"/>
    <property type="match status" value="1"/>
</dbReference>
<dbReference type="InterPro" id="IPR050302">
    <property type="entry name" value="Rab_GAP_TBC_domain"/>
</dbReference>
<name>A0A7G2CG93_9TRYP</name>
<feature type="region of interest" description="Disordered" evidence="1">
    <location>
        <begin position="522"/>
        <end position="544"/>
    </location>
</feature>
<organism evidence="3 4">
    <name type="scientific">Angomonas deanei</name>
    <dbReference type="NCBI Taxonomy" id="59799"/>
    <lineage>
        <taxon>Eukaryota</taxon>
        <taxon>Discoba</taxon>
        <taxon>Euglenozoa</taxon>
        <taxon>Kinetoplastea</taxon>
        <taxon>Metakinetoplastina</taxon>
        <taxon>Trypanosomatida</taxon>
        <taxon>Trypanosomatidae</taxon>
        <taxon>Strigomonadinae</taxon>
        <taxon>Angomonas</taxon>
    </lineage>
</organism>
<evidence type="ECO:0000313" key="3">
    <source>
        <dbReference type="EMBL" id="CAD2218539.1"/>
    </source>
</evidence>
<keyword evidence="4" id="KW-1185">Reference proteome</keyword>
<dbReference type="InterPro" id="IPR035969">
    <property type="entry name" value="Rab-GAP_TBC_sf"/>
</dbReference>
<dbReference type="EMBL" id="LR877155">
    <property type="protein sequence ID" value="CAD2218539.1"/>
    <property type="molecule type" value="Genomic_DNA"/>
</dbReference>
<proteinExistence type="predicted"/>
<dbReference type="PROSITE" id="PS50086">
    <property type="entry name" value="TBC_RABGAP"/>
    <property type="match status" value="1"/>
</dbReference>
<dbReference type="PANTHER" id="PTHR47219">
    <property type="entry name" value="RAB GTPASE-ACTIVATING PROTEIN 1-LIKE"/>
    <property type="match status" value="1"/>
</dbReference>
<feature type="domain" description="Rab-GAP TBC" evidence="2">
    <location>
        <begin position="147"/>
        <end position="339"/>
    </location>
</feature>